<dbReference type="EMBL" id="JBFOLJ010000012">
    <property type="protein sequence ID" value="KAL2489257.1"/>
    <property type="molecule type" value="Genomic_DNA"/>
</dbReference>
<evidence type="ECO:0000313" key="2">
    <source>
        <dbReference type="EMBL" id="KAL2489257.1"/>
    </source>
</evidence>
<feature type="compositionally biased region" description="Polar residues" evidence="1">
    <location>
        <begin position="152"/>
        <end position="165"/>
    </location>
</feature>
<dbReference type="PANTHER" id="PTHR36054">
    <property type="entry name" value="PROTEIN SICKLE"/>
    <property type="match status" value="1"/>
</dbReference>
<feature type="compositionally biased region" description="Low complexity" evidence="1">
    <location>
        <begin position="98"/>
        <end position="110"/>
    </location>
</feature>
<gene>
    <name evidence="2" type="ORF">Fot_42549</name>
</gene>
<evidence type="ECO:0000313" key="3">
    <source>
        <dbReference type="Proteomes" id="UP001604277"/>
    </source>
</evidence>
<keyword evidence="3" id="KW-1185">Reference proteome</keyword>
<proteinExistence type="predicted"/>
<name>A0ABD1RLH1_9LAMI</name>
<organism evidence="2 3">
    <name type="scientific">Forsythia ovata</name>
    <dbReference type="NCBI Taxonomy" id="205694"/>
    <lineage>
        <taxon>Eukaryota</taxon>
        <taxon>Viridiplantae</taxon>
        <taxon>Streptophyta</taxon>
        <taxon>Embryophyta</taxon>
        <taxon>Tracheophyta</taxon>
        <taxon>Spermatophyta</taxon>
        <taxon>Magnoliopsida</taxon>
        <taxon>eudicotyledons</taxon>
        <taxon>Gunneridae</taxon>
        <taxon>Pentapetalae</taxon>
        <taxon>asterids</taxon>
        <taxon>lamiids</taxon>
        <taxon>Lamiales</taxon>
        <taxon>Oleaceae</taxon>
        <taxon>Forsythieae</taxon>
        <taxon>Forsythia</taxon>
    </lineage>
</organism>
<feature type="region of interest" description="Disordered" evidence="1">
    <location>
        <begin position="145"/>
        <end position="165"/>
    </location>
</feature>
<dbReference type="Proteomes" id="UP001604277">
    <property type="component" value="Unassembled WGS sequence"/>
</dbReference>
<evidence type="ECO:0000256" key="1">
    <source>
        <dbReference type="SAM" id="MobiDB-lite"/>
    </source>
</evidence>
<reference evidence="3" key="1">
    <citation type="submission" date="2024-07" db="EMBL/GenBank/DDBJ databases">
        <title>Two chromosome-level genome assemblies of Korean endemic species Abeliophyllum distichum and Forsythia ovata (Oleaceae).</title>
        <authorList>
            <person name="Jang H."/>
        </authorList>
    </citation>
    <scope>NUCLEOTIDE SEQUENCE [LARGE SCALE GENOMIC DNA]</scope>
</reference>
<dbReference type="PANTHER" id="PTHR36054:SF2">
    <property type="entry name" value="PROTEIN SICKLE"/>
    <property type="match status" value="1"/>
</dbReference>
<accession>A0ABD1RLH1</accession>
<dbReference type="InterPro" id="IPR039292">
    <property type="entry name" value="SICKLE"/>
</dbReference>
<dbReference type="AlphaFoldDB" id="A0ABD1RLH1"/>
<protein>
    <submittedName>
        <fullName evidence="2">Protein SICKLE-like</fullName>
    </submittedName>
</protein>
<feature type="region of interest" description="Disordered" evidence="1">
    <location>
        <begin position="70"/>
        <end position="110"/>
    </location>
</feature>
<comment type="caution">
    <text evidence="2">The sequence shown here is derived from an EMBL/GenBank/DDBJ whole genome shotgun (WGS) entry which is preliminary data.</text>
</comment>
<sequence length="165" mass="18685">MEESEKRMERMKAIQMEATQVGTNVAESSGMVARYLSNPLIERKTISTTQAQHASPRFDYYTDPMSAFSVNKRRSQVSHQDSRGYHNIHPGHGRSPYPGRGRSFGSGISPSSVSVELRSDLYCKHEMVEDPWKQLNPVIRKSHNVSTERFETSISRNPGFQNPLA</sequence>